<comment type="function">
    <text evidence="6">DNA repair enzyme involved in the repair of deaminated bases. Selectively cleaves double-stranded DNA at the second phosphodiester bond 3' to a deoxyinosine leaving behind the intact lesion on the nicked DNA.</text>
</comment>
<evidence type="ECO:0000256" key="4">
    <source>
        <dbReference type="ARBA" id="ARBA00022759"/>
    </source>
</evidence>
<keyword evidence="6" id="KW-0479">Metal-binding</keyword>
<dbReference type="GO" id="GO:0003727">
    <property type="term" value="F:single-stranded RNA binding"/>
    <property type="evidence" value="ECO:0007669"/>
    <property type="project" value="TreeGrafter"/>
</dbReference>
<keyword evidence="3 6" id="KW-0540">Nuclease</keyword>
<gene>
    <name evidence="6 7" type="primary">nfi</name>
    <name evidence="7" type="ORF">Pr1d_16440</name>
</gene>
<evidence type="ECO:0000313" key="7">
    <source>
        <dbReference type="EMBL" id="QEG34368.1"/>
    </source>
</evidence>
<dbReference type="EC" id="3.1.21.7" evidence="6"/>
<keyword evidence="5 6" id="KW-0378">Hydrolase</keyword>
<evidence type="ECO:0000313" key="8">
    <source>
        <dbReference type="Proteomes" id="UP000323917"/>
    </source>
</evidence>
<dbReference type="OrthoDB" id="9790916at2"/>
<dbReference type="PANTHER" id="PTHR28511:SF1">
    <property type="entry name" value="ENDONUCLEASE V"/>
    <property type="match status" value="1"/>
</dbReference>
<accession>A0A5B9Q5Q7</accession>
<dbReference type="EMBL" id="CP042913">
    <property type="protein sequence ID" value="QEG34368.1"/>
    <property type="molecule type" value="Genomic_DNA"/>
</dbReference>
<dbReference type="Gene3D" id="3.30.2170.10">
    <property type="entry name" value="archaeoglobus fulgidus dsm 4304 superfamily"/>
    <property type="match status" value="1"/>
</dbReference>
<dbReference type="Proteomes" id="UP000323917">
    <property type="component" value="Chromosome"/>
</dbReference>
<dbReference type="GO" id="GO:0006281">
    <property type="term" value="P:DNA repair"/>
    <property type="evidence" value="ECO:0007669"/>
    <property type="project" value="UniProtKB-UniRule"/>
</dbReference>
<dbReference type="GO" id="GO:0000287">
    <property type="term" value="F:magnesium ion binding"/>
    <property type="evidence" value="ECO:0007669"/>
    <property type="project" value="UniProtKB-UniRule"/>
</dbReference>
<proteinExistence type="inferred from homology"/>
<sequence length="230" mass="25656">MKPHSLHPWNVTPTEAREIQERFRNHVLQKNVARLRHIRHVAGVDVSIKNNRVIAAIVVLDFSSLEIIASSIHRQPVRFPYVPGLLTFRECPALLPAYEKIRVEPDLVLVDGQGIAHPRRFGLAAHLGVLLGKPTIGCAKSRLIGVYEEPHEEAGCYTDLFDGEELIGAVLRTRTNVKPLFISVGHKIELPTALDLVLNCCRGYRLPEPTRLAHQSAGGLLPSPRARYET</sequence>
<comment type="subcellular location">
    <subcellularLocation>
        <location evidence="1 6">Cytoplasm</location>
    </subcellularLocation>
</comment>
<keyword evidence="6" id="KW-0460">Magnesium</keyword>
<keyword evidence="6" id="KW-0227">DNA damage</keyword>
<keyword evidence="8" id="KW-1185">Reference proteome</keyword>
<keyword evidence="4 6" id="KW-0255">Endonuclease</keyword>
<evidence type="ECO:0000256" key="3">
    <source>
        <dbReference type="ARBA" id="ARBA00022722"/>
    </source>
</evidence>
<comment type="cofactor">
    <cofactor evidence="6">
        <name>Mg(2+)</name>
        <dbReference type="ChEBI" id="CHEBI:18420"/>
    </cofactor>
</comment>
<comment type="catalytic activity">
    <reaction evidence="6">
        <text>Endonucleolytic cleavage at apurinic or apyrimidinic sites to products with a 5'-phosphate.</text>
        <dbReference type="EC" id="3.1.21.7"/>
    </reaction>
</comment>
<dbReference type="KEGG" id="bgok:Pr1d_16440"/>
<keyword evidence="2 6" id="KW-0963">Cytoplasm</keyword>
<dbReference type="RefSeq" id="WP_148073029.1">
    <property type="nucleotide sequence ID" value="NZ_CP042913.1"/>
</dbReference>
<evidence type="ECO:0000256" key="1">
    <source>
        <dbReference type="ARBA" id="ARBA00004496"/>
    </source>
</evidence>
<dbReference type="GO" id="GO:0016891">
    <property type="term" value="F:RNA endonuclease activity producing 5'-phosphomonoesters, hydrolytic mechanism"/>
    <property type="evidence" value="ECO:0007669"/>
    <property type="project" value="TreeGrafter"/>
</dbReference>
<dbReference type="GO" id="GO:0005737">
    <property type="term" value="C:cytoplasm"/>
    <property type="evidence" value="ECO:0007669"/>
    <property type="project" value="UniProtKB-SubCell"/>
</dbReference>
<dbReference type="CDD" id="cd06559">
    <property type="entry name" value="Endonuclease_V"/>
    <property type="match status" value="1"/>
</dbReference>
<keyword evidence="6" id="KW-0234">DNA repair</keyword>
<dbReference type="Pfam" id="PF04493">
    <property type="entry name" value="Endonuclease_5"/>
    <property type="match status" value="1"/>
</dbReference>
<name>A0A5B9Q5Q7_9BACT</name>
<protein>
    <recommendedName>
        <fullName evidence="6">Endonuclease V</fullName>
        <ecNumber evidence="6">3.1.21.7</ecNumber>
    </recommendedName>
    <alternativeName>
        <fullName evidence="6">Deoxyinosine 3'endonuclease</fullName>
    </alternativeName>
    <alternativeName>
        <fullName evidence="6">Deoxyribonuclease V</fullName>
        <shortName evidence="6">DNase V</shortName>
    </alternativeName>
</protein>
<dbReference type="HAMAP" id="MF_00801">
    <property type="entry name" value="Endonuclease_5"/>
    <property type="match status" value="1"/>
</dbReference>
<dbReference type="NCBIfam" id="NF008629">
    <property type="entry name" value="PRK11617.1"/>
    <property type="match status" value="1"/>
</dbReference>
<dbReference type="AlphaFoldDB" id="A0A5B9Q5Q7"/>
<feature type="binding site" evidence="6">
    <location>
        <position position="111"/>
    </location>
    <ligand>
        <name>Mg(2+)</name>
        <dbReference type="ChEBI" id="CHEBI:18420"/>
    </ligand>
</feature>
<evidence type="ECO:0000256" key="5">
    <source>
        <dbReference type="ARBA" id="ARBA00022801"/>
    </source>
</evidence>
<organism evidence="7 8">
    <name type="scientific">Bythopirellula goksoeyrii</name>
    <dbReference type="NCBI Taxonomy" id="1400387"/>
    <lineage>
        <taxon>Bacteria</taxon>
        <taxon>Pseudomonadati</taxon>
        <taxon>Planctomycetota</taxon>
        <taxon>Planctomycetia</taxon>
        <taxon>Pirellulales</taxon>
        <taxon>Lacipirellulaceae</taxon>
        <taxon>Bythopirellula</taxon>
    </lineage>
</organism>
<dbReference type="GO" id="GO:0043737">
    <property type="term" value="F:deoxyribonuclease V activity"/>
    <property type="evidence" value="ECO:0007669"/>
    <property type="project" value="UniProtKB-UniRule"/>
</dbReference>
<dbReference type="PANTHER" id="PTHR28511">
    <property type="entry name" value="ENDONUCLEASE V"/>
    <property type="match status" value="1"/>
</dbReference>
<evidence type="ECO:0000256" key="6">
    <source>
        <dbReference type="HAMAP-Rule" id="MF_00801"/>
    </source>
</evidence>
<dbReference type="InterPro" id="IPR007581">
    <property type="entry name" value="Endonuclease-V"/>
</dbReference>
<evidence type="ECO:0000256" key="2">
    <source>
        <dbReference type="ARBA" id="ARBA00022490"/>
    </source>
</evidence>
<reference evidence="7 8" key="1">
    <citation type="submission" date="2019-08" db="EMBL/GenBank/DDBJ databases">
        <title>Deep-cultivation of Planctomycetes and their phenomic and genomic characterization uncovers novel biology.</title>
        <authorList>
            <person name="Wiegand S."/>
            <person name="Jogler M."/>
            <person name="Boedeker C."/>
            <person name="Pinto D."/>
            <person name="Vollmers J."/>
            <person name="Rivas-Marin E."/>
            <person name="Kohn T."/>
            <person name="Peeters S.H."/>
            <person name="Heuer A."/>
            <person name="Rast P."/>
            <person name="Oberbeckmann S."/>
            <person name="Bunk B."/>
            <person name="Jeske O."/>
            <person name="Meyerdierks A."/>
            <person name="Storesund J.E."/>
            <person name="Kallscheuer N."/>
            <person name="Luecker S."/>
            <person name="Lage O.M."/>
            <person name="Pohl T."/>
            <person name="Merkel B.J."/>
            <person name="Hornburger P."/>
            <person name="Mueller R.-W."/>
            <person name="Bruemmer F."/>
            <person name="Labrenz M."/>
            <person name="Spormann A.M."/>
            <person name="Op den Camp H."/>
            <person name="Overmann J."/>
            <person name="Amann R."/>
            <person name="Jetten M.S.M."/>
            <person name="Mascher T."/>
            <person name="Medema M.H."/>
            <person name="Devos D.P."/>
            <person name="Kaster A.-K."/>
            <person name="Ovreas L."/>
            <person name="Rohde M."/>
            <person name="Galperin M.Y."/>
            <person name="Jogler C."/>
        </authorList>
    </citation>
    <scope>NUCLEOTIDE SEQUENCE [LARGE SCALE GENOMIC DNA]</scope>
    <source>
        <strain evidence="7 8">Pr1d</strain>
    </source>
</reference>
<feature type="binding site" evidence="6">
    <location>
        <position position="45"/>
    </location>
    <ligand>
        <name>Mg(2+)</name>
        <dbReference type="ChEBI" id="CHEBI:18420"/>
    </ligand>
</feature>
<comment type="similarity">
    <text evidence="6">Belongs to the endonuclease V family.</text>
</comment>
<feature type="site" description="Interaction with target DNA" evidence="6">
    <location>
        <position position="81"/>
    </location>
</feature>